<dbReference type="EMBL" id="JACDXJ010000001">
    <property type="protein sequence ID" value="MBA1156895.1"/>
    <property type="molecule type" value="Genomic_DNA"/>
</dbReference>
<comment type="caution">
    <text evidence="1">The sequence shown here is derived from an EMBL/GenBank/DDBJ whole genome shotgun (WGS) entry which is preliminary data.</text>
</comment>
<dbReference type="RefSeq" id="WP_181052417.1">
    <property type="nucleotide sequence ID" value="NZ_JACDXJ010000001.1"/>
</dbReference>
<proteinExistence type="predicted"/>
<dbReference type="AlphaFoldDB" id="A0A838BPF0"/>
<dbReference type="InterPro" id="IPR036619">
    <property type="entry name" value="NinB_sf"/>
</dbReference>
<evidence type="ECO:0000313" key="1">
    <source>
        <dbReference type="EMBL" id="MBA1156895.1"/>
    </source>
</evidence>
<dbReference type="Proteomes" id="UP000572984">
    <property type="component" value="Unassembled WGS sequence"/>
</dbReference>
<evidence type="ECO:0000313" key="3">
    <source>
        <dbReference type="Proteomes" id="UP000572984"/>
    </source>
</evidence>
<accession>A0A838BPF0</accession>
<protein>
    <submittedName>
        <fullName evidence="1">Uncharacterized protein</fullName>
    </submittedName>
</protein>
<sequence>MTTRVVATEADRQGLMRLIQARELPFTVEIVKGKRRSVDQNRLQRRLLSEIAEQTDQTAEEVRAYCKLTIGIPILRSESELFAQKYDAHIRSLPYATKLAMMAEPFDFPVTRLMSVAQKTRYLDEIQRHFGAQGVIFSSPLEAA</sequence>
<dbReference type="Gene3D" id="1.10.3790.10">
    <property type="entry name" value="NinB"/>
    <property type="match status" value="1"/>
</dbReference>
<keyword evidence="3" id="KW-1185">Reference proteome</keyword>
<dbReference type="EMBL" id="JACDXJ010000001">
    <property type="protein sequence ID" value="MBA1157802.1"/>
    <property type="molecule type" value="Genomic_DNA"/>
</dbReference>
<organism evidence="1 3">
    <name type="scientific">Microvirga mediterraneensis</name>
    <dbReference type="NCBI Taxonomy" id="2754695"/>
    <lineage>
        <taxon>Bacteria</taxon>
        <taxon>Pseudomonadati</taxon>
        <taxon>Pseudomonadota</taxon>
        <taxon>Alphaproteobacteria</taxon>
        <taxon>Hyphomicrobiales</taxon>
        <taxon>Methylobacteriaceae</taxon>
        <taxon>Microvirga</taxon>
    </lineage>
</organism>
<evidence type="ECO:0000313" key="2">
    <source>
        <dbReference type="EMBL" id="MBA1157802.1"/>
    </source>
</evidence>
<name>A0A838BPF0_9HYPH</name>
<reference evidence="1 3" key="1">
    <citation type="submission" date="2020-07" db="EMBL/GenBank/DDBJ databases">
        <title>Draft genome and description of Microvirga mediterraneensis Marseille-Q2068 sp. nov.</title>
        <authorList>
            <person name="Boxberger M."/>
        </authorList>
    </citation>
    <scope>NUCLEOTIDE SEQUENCE [LARGE SCALE GENOMIC DNA]</scope>
    <source>
        <strain evidence="1 3">Marseille-Q2068</strain>
    </source>
</reference>
<gene>
    <name evidence="1" type="ORF">H0S73_12230</name>
    <name evidence="2" type="ORF">H0S73_16955</name>
</gene>